<dbReference type="FunFam" id="3.90.550.10:FF:000122">
    <property type="entry name" value="Dolichol-phosphate mannosyltransferase subunit 1"/>
    <property type="match status" value="1"/>
</dbReference>
<dbReference type="GO" id="GO:0016020">
    <property type="term" value="C:membrane"/>
    <property type="evidence" value="ECO:0007669"/>
    <property type="project" value="GOC"/>
</dbReference>
<evidence type="ECO:0000313" key="6">
    <source>
        <dbReference type="Proteomes" id="UP000034333"/>
    </source>
</evidence>
<dbReference type="PANTHER" id="PTHR43398:SF1">
    <property type="entry name" value="DOLICHOL-PHOSPHATE MANNOSYLTRANSFERASE SUBUNIT 1"/>
    <property type="match status" value="1"/>
</dbReference>
<feature type="domain" description="Glycosyltransferase 2-like" evidence="4">
    <location>
        <begin position="5"/>
        <end position="168"/>
    </location>
</feature>
<dbReference type="GO" id="GO:0009247">
    <property type="term" value="P:glycolipid biosynthetic process"/>
    <property type="evidence" value="ECO:0007669"/>
    <property type="project" value="TreeGrafter"/>
</dbReference>
<evidence type="ECO:0000256" key="2">
    <source>
        <dbReference type="ARBA" id="ARBA00022676"/>
    </source>
</evidence>
<accession>A0A0G0HRT8</accession>
<dbReference type="InterPro" id="IPR001173">
    <property type="entry name" value="Glyco_trans_2-like"/>
</dbReference>
<dbReference type="AlphaFoldDB" id="A0A0G0HRT8"/>
<dbReference type="InterPro" id="IPR029044">
    <property type="entry name" value="Nucleotide-diphossugar_trans"/>
</dbReference>
<evidence type="ECO:0000259" key="4">
    <source>
        <dbReference type="Pfam" id="PF00535"/>
    </source>
</evidence>
<dbReference type="SUPFAM" id="SSF53448">
    <property type="entry name" value="Nucleotide-diphospho-sugar transferases"/>
    <property type="match status" value="1"/>
</dbReference>
<keyword evidence="2" id="KW-0328">Glycosyltransferase</keyword>
<dbReference type="CDD" id="cd06442">
    <property type="entry name" value="DPM1_like"/>
    <property type="match status" value="1"/>
</dbReference>
<organism evidence="5 6">
    <name type="scientific">Candidatus Magasanikbacteria bacterium GW2011_GWA2_37_8</name>
    <dbReference type="NCBI Taxonomy" id="1619036"/>
    <lineage>
        <taxon>Bacteria</taxon>
        <taxon>Candidatus Magasanikiibacteriota</taxon>
    </lineage>
</organism>
<gene>
    <name evidence="5" type="ORF">US58_C0001G0004</name>
</gene>
<name>A0A0G0HRT8_9BACT</name>
<dbReference type="InterPro" id="IPR039528">
    <property type="entry name" value="DPM1-like"/>
</dbReference>
<dbReference type="STRING" id="1619036.US58_C0001G0004"/>
<dbReference type="Pfam" id="PF00535">
    <property type="entry name" value="Glycos_transf_2"/>
    <property type="match status" value="1"/>
</dbReference>
<sequence length="235" mass="26659">MKTIVVIPTFNEGENITPLLFEIFQQNISDLEVIVVDDNSPDGTAVQVQKLQSTYPLIHLIKRYNKLGLGSAYIAGFKKALALGAELIIEMDADLSHNPHDISRLITTCTNGADLAIGSRKIPGGKIIGWNWQRRLMSNGAMWISRFILRLKPHDVTAGFRCFKRKVLTTINLDNIKSNGYAFQEELLYRTQKANFVIKEIPTIFKDRTHGHSKLSSKDIREFFWAILRLKFGRG</sequence>
<dbReference type="PANTHER" id="PTHR43398">
    <property type="entry name" value="DOLICHOL-PHOSPHATE MANNOSYLTRANSFERASE SUBUNIT 1"/>
    <property type="match status" value="1"/>
</dbReference>
<evidence type="ECO:0000313" key="5">
    <source>
        <dbReference type="EMBL" id="KKQ41330.1"/>
    </source>
</evidence>
<keyword evidence="3 5" id="KW-0808">Transferase</keyword>
<dbReference type="EMBL" id="LBTN01000001">
    <property type="protein sequence ID" value="KKQ41330.1"/>
    <property type="molecule type" value="Genomic_DNA"/>
</dbReference>
<comment type="caution">
    <text evidence="5">The sequence shown here is derived from an EMBL/GenBank/DDBJ whole genome shotgun (WGS) entry which is preliminary data.</text>
</comment>
<dbReference type="GO" id="GO:0004582">
    <property type="term" value="F:dolichyl-phosphate beta-D-mannosyltransferase activity"/>
    <property type="evidence" value="ECO:0007669"/>
    <property type="project" value="InterPro"/>
</dbReference>
<evidence type="ECO:0000256" key="3">
    <source>
        <dbReference type="ARBA" id="ARBA00022679"/>
    </source>
</evidence>
<proteinExistence type="inferred from homology"/>
<protein>
    <submittedName>
        <fullName evidence="5">Glycosyl transferase family 2</fullName>
    </submittedName>
</protein>
<evidence type="ECO:0000256" key="1">
    <source>
        <dbReference type="ARBA" id="ARBA00006739"/>
    </source>
</evidence>
<dbReference type="Gene3D" id="3.90.550.10">
    <property type="entry name" value="Spore Coat Polysaccharide Biosynthesis Protein SpsA, Chain A"/>
    <property type="match status" value="1"/>
</dbReference>
<reference evidence="5 6" key="1">
    <citation type="journal article" date="2015" name="Nature">
        <title>rRNA introns, odd ribosomes, and small enigmatic genomes across a large radiation of phyla.</title>
        <authorList>
            <person name="Brown C.T."/>
            <person name="Hug L.A."/>
            <person name="Thomas B.C."/>
            <person name="Sharon I."/>
            <person name="Castelle C.J."/>
            <person name="Singh A."/>
            <person name="Wilkins M.J."/>
            <person name="Williams K.H."/>
            <person name="Banfield J.F."/>
        </authorList>
    </citation>
    <scope>NUCLEOTIDE SEQUENCE [LARGE SCALE GENOMIC DNA]</scope>
</reference>
<comment type="similarity">
    <text evidence="1">Belongs to the glycosyltransferase 2 family.</text>
</comment>
<dbReference type="Proteomes" id="UP000034333">
    <property type="component" value="Unassembled WGS sequence"/>
</dbReference>